<protein>
    <submittedName>
        <fullName evidence="6">(S)-3,5-dihydroxyphenylglycine transaminase</fullName>
    </submittedName>
</protein>
<dbReference type="RefSeq" id="WP_067308376.1">
    <property type="nucleotide sequence ID" value="NZ_LRMV01000064.1"/>
</dbReference>
<dbReference type="PANTHER" id="PTHR42790">
    <property type="entry name" value="AMINOTRANSFERASE"/>
    <property type="match status" value="1"/>
</dbReference>
<keyword evidence="4" id="KW-0663">Pyridoxal phosphate</keyword>
<dbReference type="GO" id="GO:1901605">
    <property type="term" value="P:alpha-amino acid metabolic process"/>
    <property type="evidence" value="ECO:0007669"/>
    <property type="project" value="TreeGrafter"/>
</dbReference>
<keyword evidence="2" id="KW-0032">Aminotransferase</keyword>
<feature type="domain" description="Aminotransferase class I/classII large" evidence="5">
    <location>
        <begin position="77"/>
        <end position="421"/>
    </location>
</feature>
<comment type="cofactor">
    <cofactor evidence="1">
        <name>pyridoxal 5'-phosphate</name>
        <dbReference type="ChEBI" id="CHEBI:597326"/>
    </cofactor>
</comment>
<dbReference type="OrthoDB" id="199743at2"/>
<keyword evidence="3" id="KW-0808">Transferase</keyword>
<dbReference type="AlphaFoldDB" id="A0A109IKA1"/>
<dbReference type="EMBL" id="LT607752">
    <property type="protein sequence ID" value="SCG43558.1"/>
    <property type="molecule type" value="Genomic_DNA"/>
</dbReference>
<evidence type="ECO:0000256" key="3">
    <source>
        <dbReference type="ARBA" id="ARBA00022679"/>
    </source>
</evidence>
<dbReference type="CDD" id="cd00609">
    <property type="entry name" value="AAT_like"/>
    <property type="match status" value="1"/>
</dbReference>
<evidence type="ECO:0000256" key="2">
    <source>
        <dbReference type="ARBA" id="ARBA00022576"/>
    </source>
</evidence>
<dbReference type="GO" id="GO:0030170">
    <property type="term" value="F:pyridoxal phosphate binding"/>
    <property type="evidence" value="ECO:0007669"/>
    <property type="project" value="InterPro"/>
</dbReference>
<reference evidence="7" key="1">
    <citation type="submission" date="2016-06" db="EMBL/GenBank/DDBJ databases">
        <authorList>
            <person name="Varghese N."/>
            <person name="Submissions Spin"/>
        </authorList>
    </citation>
    <scope>NUCLEOTIDE SEQUENCE [LARGE SCALE GENOMIC DNA]</scope>
    <source>
        <strain evidence="7">DSM 44983</strain>
    </source>
</reference>
<dbReference type="InterPro" id="IPR015421">
    <property type="entry name" value="PyrdxlP-dep_Trfase_major"/>
</dbReference>
<dbReference type="InterPro" id="IPR004839">
    <property type="entry name" value="Aminotransferase_I/II_large"/>
</dbReference>
<evidence type="ECO:0000256" key="4">
    <source>
        <dbReference type="ARBA" id="ARBA00022898"/>
    </source>
</evidence>
<name>A0A109IKA1_9ACTN</name>
<keyword evidence="7" id="KW-1185">Reference proteome</keyword>
<organism evidence="6 7">
    <name type="scientific">Micromonospora rifamycinica</name>
    <dbReference type="NCBI Taxonomy" id="291594"/>
    <lineage>
        <taxon>Bacteria</taxon>
        <taxon>Bacillati</taxon>
        <taxon>Actinomycetota</taxon>
        <taxon>Actinomycetes</taxon>
        <taxon>Micromonosporales</taxon>
        <taxon>Micromonosporaceae</taxon>
        <taxon>Micromonospora</taxon>
    </lineage>
</organism>
<dbReference type="InterPro" id="IPR015422">
    <property type="entry name" value="PyrdxlP-dep_Trfase_small"/>
</dbReference>
<dbReference type="GO" id="GO:0008483">
    <property type="term" value="F:transaminase activity"/>
    <property type="evidence" value="ECO:0007669"/>
    <property type="project" value="UniProtKB-KW"/>
</dbReference>
<evidence type="ECO:0000259" key="5">
    <source>
        <dbReference type="Pfam" id="PF00155"/>
    </source>
</evidence>
<accession>A0A109IKA1</accession>
<dbReference type="Gene3D" id="3.40.640.10">
    <property type="entry name" value="Type I PLP-dependent aspartate aminotransferase-like (Major domain)"/>
    <property type="match status" value="1"/>
</dbReference>
<sequence length="435" mass="47556">MDLDLDLATLHPAVDDPALNSMNFLNEVAGQWPDAVSLAAGRPYEEFFDDDAPGRWLDRFRRHLADDLGQQPEQVRRTLFQYGRTKGIIHHLIARNLAVDEDVHVDDEAVVVTVGCQEAMLLVLRALRAGPSDVLLAVAPTYVGLTGAARLVDLPVRPVAGGPTGIDLADLRLQLRRARTEGWRPRACYVMPDFANPSGTSIPVVDRRRLLDLAAEEDLLLIEDNPYGLFPAGDADRRPTLKALDTRRRVVYLGSFAKTVLPGARIGYLVADQRVAGADGAVGLFADQLAKIKSMVTVNTSPLAQAVIGGALLEHGCSLVAANRRERAAYTRNRDHLLAGLRRRFPAGSPVRWNAPAGGFFVVVTVPFPVDDALLRRSAERYGVLWTPMAHFYDDGRPVDALRLSVSAVTPEQIDLGLDRLAALITDELARLPAR</sequence>
<dbReference type="Proteomes" id="UP000198226">
    <property type="component" value="Chromosome I"/>
</dbReference>
<dbReference type="InterPro" id="IPR015424">
    <property type="entry name" value="PyrdxlP-dep_Trfase"/>
</dbReference>
<evidence type="ECO:0000256" key="1">
    <source>
        <dbReference type="ARBA" id="ARBA00001933"/>
    </source>
</evidence>
<dbReference type="SUPFAM" id="SSF53383">
    <property type="entry name" value="PLP-dependent transferases"/>
    <property type="match status" value="1"/>
</dbReference>
<gene>
    <name evidence="6" type="ORF">GA0070623_1024</name>
</gene>
<proteinExistence type="predicted"/>
<dbReference type="InterPro" id="IPR050859">
    <property type="entry name" value="Class-I_PLP-dep_aminotransf"/>
</dbReference>
<dbReference type="Pfam" id="PF00155">
    <property type="entry name" value="Aminotran_1_2"/>
    <property type="match status" value="1"/>
</dbReference>
<dbReference type="PANTHER" id="PTHR42790:SF19">
    <property type="entry name" value="KYNURENINE_ALPHA-AMINOADIPATE AMINOTRANSFERASE, MITOCHONDRIAL"/>
    <property type="match status" value="1"/>
</dbReference>
<evidence type="ECO:0000313" key="7">
    <source>
        <dbReference type="Proteomes" id="UP000198226"/>
    </source>
</evidence>
<evidence type="ECO:0000313" key="6">
    <source>
        <dbReference type="EMBL" id="SCG43558.1"/>
    </source>
</evidence>
<dbReference type="Gene3D" id="3.90.1150.10">
    <property type="entry name" value="Aspartate Aminotransferase, domain 1"/>
    <property type="match status" value="1"/>
</dbReference>